<feature type="transmembrane region" description="Helical" evidence="4">
    <location>
        <begin position="410"/>
        <end position="429"/>
    </location>
</feature>
<evidence type="ECO:0000256" key="4">
    <source>
        <dbReference type="SAM" id="Phobius"/>
    </source>
</evidence>
<dbReference type="AlphaFoldDB" id="A0AAV8A7Q1"/>
<evidence type="ECO:0000256" key="1">
    <source>
        <dbReference type="ARBA" id="ARBA00008427"/>
    </source>
</evidence>
<keyword evidence="2 5" id="KW-0689">Ribosomal protein</keyword>
<dbReference type="InterPro" id="IPR001147">
    <property type="entry name" value="Ribosomal_eL21"/>
</dbReference>
<dbReference type="Pfam" id="PF01157">
    <property type="entry name" value="Ribosomal_L21e"/>
    <property type="match status" value="1"/>
</dbReference>
<dbReference type="Proteomes" id="UP001146793">
    <property type="component" value="Unassembled WGS sequence"/>
</dbReference>
<dbReference type="InterPro" id="IPR036948">
    <property type="entry name" value="Ribosomal_eL21_sf"/>
</dbReference>
<accession>A0AAV8A7Q1</accession>
<dbReference type="GO" id="GO:0006412">
    <property type="term" value="P:translation"/>
    <property type="evidence" value="ECO:0007669"/>
    <property type="project" value="InterPro"/>
</dbReference>
<name>A0AAV8A7Q1_9EUKA</name>
<keyword evidence="4" id="KW-0472">Membrane</keyword>
<gene>
    <name evidence="5" type="ORF">M0812_06439</name>
</gene>
<sequence>MPNSKGYRAGTRHKYRRGFRQHGMPGLSTYLRTFKLGEYVDIIANSAIQKGLPYKVFHGTTGRVWAVTPRAIGVEVLKTVKHRRFRKKLYVRIEHIRKSKCRDDFLKRVRKNQLLVQKAKKEKIPKRWPKQPREGEFVKFKKEQVKMLRPRNMSSDQKETDLFTFQSVTSRPKRMPRKTICGTIYELRHANGFIKIYTQKGITYIASQVYADNRAPDWKLHISVCSKDEGRAYDLISQLFLSEKYHGVGIMKLKYGEWPEYMRGREFTIYIMQHDPRLKRMDGYDLSKKDELPEKLWFELVREIETNLKKANIRSNNGTNVGDHKLGEYVSIRNEAFCSMPKEWKPPKDSTWAGWDFGRIGKTQFVYPPNEKGWNASKMVCPLDVESWDPKKLRFKTFGPKGRVGRCIPIYGLVGYWSIVLLIVLYLFCAI</sequence>
<dbReference type="InterPro" id="IPR018259">
    <property type="entry name" value="Ribosomal_eL21_CS"/>
</dbReference>
<dbReference type="InterPro" id="IPR008991">
    <property type="entry name" value="Translation_prot_SH3-like_sf"/>
</dbReference>
<dbReference type="GO" id="GO:0003735">
    <property type="term" value="F:structural constituent of ribosome"/>
    <property type="evidence" value="ECO:0007669"/>
    <property type="project" value="InterPro"/>
</dbReference>
<keyword evidence="3" id="KW-0687">Ribonucleoprotein</keyword>
<organism evidence="5 6">
    <name type="scientific">Anaeramoeba flamelloides</name>
    <dbReference type="NCBI Taxonomy" id="1746091"/>
    <lineage>
        <taxon>Eukaryota</taxon>
        <taxon>Metamonada</taxon>
        <taxon>Anaeramoebidae</taxon>
        <taxon>Anaeramoeba</taxon>
    </lineage>
</organism>
<dbReference type="Gene3D" id="2.30.30.70">
    <property type="entry name" value="Ribosomal protein L21"/>
    <property type="match status" value="1"/>
</dbReference>
<reference evidence="5" key="1">
    <citation type="submission" date="2022-08" db="EMBL/GenBank/DDBJ databases">
        <title>Novel sulphate-reducing endosymbionts in the free-living metamonad Anaeramoeba.</title>
        <authorList>
            <person name="Jerlstrom-Hultqvist J."/>
            <person name="Cepicka I."/>
            <person name="Gallot-Lavallee L."/>
            <person name="Salas-Leiva D."/>
            <person name="Curtis B.A."/>
            <person name="Zahonova K."/>
            <person name="Pipaliya S."/>
            <person name="Dacks J."/>
            <person name="Roger A.J."/>
        </authorList>
    </citation>
    <scope>NUCLEOTIDE SEQUENCE</scope>
    <source>
        <strain evidence="5">Busselton2</strain>
    </source>
</reference>
<evidence type="ECO:0000256" key="3">
    <source>
        <dbReference type="ARBA" id="ARBA00023274"/>
    </source>
</evidence>
<evidence type="ECO:0000313" key="5">
    <source>
        <dbReference type="EMBL" id="KAJ3450269.1"/>
    </source>
</evidence>
<evidence type="ECO:0000256" key="2">
    <source>
        <dbReference type="ARBA" id="ARBA00022980"/>
    </source>
</evidence>
<comment type="similarity">
    <text evidence="1">Belongs to the eukaryotic ribosomal protein eL21 family.</text>
</comment>
<dbReference type="EMBL" id="JANTQA010000012">
    <property type="protein sequence ID" value="KAJ3450269.1"/>
    <property type="molecule type" value="Genomic_DNA"/>
</dbReference>
<keyword evidence="4" id="KW-1133">Transmembrane helix</keyword>
<dbReference type="GO" id="GO:0005840">
    <property type="term" value="C:ribosome"/>
    <property type="evidence" value="ECO:0007669"/>
    <property type="project" value="UniProtKB-KW"/>
</dbReference>
<dbReference type="Gene3D" id="6.10.250.3260">
    <property type="match status" value="1"/>
</dbReference>
<dbReference type="PROSITE" id="PS01171">
    <property type="entry name" value="RIBOSOMAL_L21E"/>
    <property type="match status" value="1"/>
</dbReference>
<keyword evidence="4" id="KW-0812">Transmembrane</keyword>
<dbReference type="Gene3D" id="3.30.2430.10">
    <property type="entry name" value="phosphothreonine lyase"/>
    <property type="match status" value="1"/>
</dbReference>
<dbReference type="SUPFAM" id="SSF50104">
    <property type="entry name" value="Translation proteins SH3-like domain"/>
    <property type="match status" value="1"/>
</dbReference>
<dbReference type="GO" id="GO:1990904">
    <property type="term" value="C:ribonucleoprotein complex"/>
    <property type="evidence" value="ECO:0007669"/>
    <property type="project" value="UniProtKB-KW"/>
</dbReference>
<dbReference type="InterPro" id="IPR038498">
    <property type="entry name" value="OspF/SpvC_sf"/>
</dbReference>
<proteinExistence type="inferred from homology"/>
<comment type="caution">
    <text evidence="5">The sequence shown here is derived from an EMBL/GenBank/DDBJ whole genome shotgun (WGS) entry which is preliminary data.</text>
</comment>
<dbReference type="FunFam" id="2.30.30.70:FF:000001">
    <property type="entry name" value="60S ribosomal protein L21"/>
    <property type="match status" value="1"/>
</dbReference>
<evidence type="ECO:0000313" key="6">
    <source>
        <dbReference type="Proteomes" id="UP001146793"/>
    </source>
</evidence>
<protein>
    <submittedName>
        <fullName evidence="5">Ribosomal protein L21</fullName>
    </submittedName>
</protein>
<dbReference type="PANTHER" id="PTHR20981">
    <property type="entry name" value="60S RIBOSOMAL PROTEIN L21"/>
    <property type="match status" value="1"/>
</dbReference>